<name>A0A6M1ST62_9BACT</name>
<dbReference type="RefSeq" id="WP_165265587.1">
    <property type="nucleotide sequence ID" value="NZ_JAALLS010000002.1"/>
</dbReference>
<dbReference type="AlphaFoldDB" id="A0A6M1ST62"/>
<accession>A0A6M1ST62</accession>
<comment type="caution">
    <text evidence="1">The sequence shown here is derived from an EMBL/GenBank/DDBJ whole genome shotgun (WGS) entry which is preliminary data.</text>
</comment>
<dbReference type="EMBL" id="JAALLS010000002">
    <property type="protein sequence ID" value="NGP87118.1"/>
    <property type="molecule type" value="Genomic_DNA"/>
</dbReference>
<evidence type="ECO:0000313" key="2">
    <source>
        <dbReference type="Proteomes" id="UP000479132"/>
    </source>
</evidence>
<proteinExistence type="predicted"/>
<reference evidence="1 2" key="1">
    <citation type="submission" date="2020-02" db="EMBL/GenBank/DDBJ databases">
        <title>Aliifodinibius halophilus 2W32, complete genome.</title>
        <authorList>
            <person name="Li Y."/>
            <person name="Wu S."/>
        </authorList>
    </citation>
    <scope>NUCLEOTIDE SEQUENCE [LARGE SCALE GENOMIC DNA]</scope>
    <source>
        <strain evidence="1 2">2W32</strain>
    </source>
</reference>
<organism evidence="1 2">
    <name type="scientific">Fodinibius halophilus</name>
    <dbReference type="NCBI Taxonomy" id="1736908"/>
    <lineage>
        <taxon>Bacteria</taxon>
        <taxon>Pseudomonadati</taxon>
        <taxon>Balneolota</taxon>
        <taxon>Balneolia</taxon>
        <taxon>Balneolales</taxon>
        <taxon>Balneolaceae</taxon>
        <taxon>Fodinibius</taxon>
    </lineage>
</organism>
<keyword evidence="2" id="KW-1185">Reference proteome</keyword>
<dbReference type="Proteomes" id="UP000479132">
    <property type="component" value="Unassembled WGS sequence"/>
</dbReference>
<protein>
    <recommendedName>
        <fullName evidence="3">Addiction module protein</fullName>
    </recommendedName>
</protein>
<evidence type="ECO:0000313" key="1">
    <source>
        <dbReference type="EMBL" id="NGP87118.1"/>
    </source>
</evidence>
<evidence type="ECO:0008006" key="3">
    <source>
        <dbReference type="Google" id="ProtNLM"/>
    </source>
</evidence>
<sequence>MENTIDKQELIEWINDLDNQALLVTLQSMKNNATDGDFWDDISEETKQAISTAKAQLDEGKGISHDEVMRQIRERFL</sequence>
<gene>
    <name evidence="1" type="ORF">G3569_02025</name>
</gene>